<gene>
    <name evidence="2" type="ORF">EZV76_02915</name>
</gene>
<dbReference type="SUPFAM" id="SSF52540">
    <property type="entry name" value="P-loop containing nucleoside triphosphate hydrolases"/>
    <property type="match status" value="1"/>
</dbReference>
<accession>A0A4S8S1I3</accession>
<feature type="domain" description="Endonuclease GajA/Old nuclease/RecF-like AAA" evidence="1">
    <location>
        <begin position="4"/>
        <end position="462"/>
    </location>
</feature>
<dbReference type="AlphaFoldDB" id="A0A4S8S1I3"/>
<dbReference type="InterPro" id="IPR027417">
    <property type="entry name" value="P-loop_NTPase"/>
</dbReference>
<evidence type="ECO:0000313" key="2">
    <source>
        <dbReference type="EMBL" id="THV61294.1"/>
    </source>
</evidence>
<sequence length="708" mass="81855">MATKLSRFKVYNFRSIEESDWIETADNSCLVGTNEAGKTNLLIALWKLNPANKEPIVPLDDFPRHLYSEYKAGNHKEDIFISADFILEDSFSEEIAKRLKCDQEQVKCVLVERKYKGEHVISFPYSQIDEYPVSVLQDLYSKFQTDLTGNEVFTKEPKELQDKITSFLSEQVNKFPSDTFSKDLVVSLKDEAIAFAEKNFGKKQNLPNFFSRNLLKHLIKMKDAFDGKPVQSTEEVDKMILEEIPKFVYYSDYGNLDSEIYLPRVIEDFGREDLSESARAKARTLDVLFKYVNLSPKEIYELGNESKTIIKKLNHQGAVVSTEEKELSEEEIRDWADKKRERGILLRSAATQLTQRFRKWWLQGDYIFDFQADGRHFRINVSDSLRPEPIELEGRSRGLQWFFSFFLVFLVETKEGHTNTILLLDEPGLSLHPIAQYDLAKFFRKLSEDNQLIYTSHSPFLVDMDNLANVKAVYIDSDNGRTRVSSNLRYNEVDAEKSIFPVHAALGLTVSDTLLLGCLPVLVEGVSDQIYLSVIKRYLIGKGFLNYSKEIVFIPTGGVKGMGPVTKLVTSRDDQLPYVLLDSDNVGKGYKKSLLTGRYLDEKERVLEVADYLGDKEYEIEDLLPADAIIEIIDRQYRPDEYFEDFYTKDEPIVDQIEAWAKKNGVQLEDGWKVDVARMYLNRFDKLMENIPKEMEDKWKEIFDKLIS</sequence>
<dbReference type="PANTHER" id="PTHR43581">
    <property type="entry name" value="ATP/GTP PHOSPHATASE"/>
    <property type="match status" value="1"/>
</dbReference>
<dbReference type="Gene3D" id="3.40.50.300">
    <property type="entry name" value="P-loop containing nucleotide triphosphate hydrolases"/>
    <property type="match status" value="1"/>
</dbReference>
<dbReference type="EMBL" id="SNTZ01000001">
    <property type="protein sequence ID" value="THV61294.1"/>
    <property type="molecule type" value="Genomic_DNA"/>
</dbReference>
<dbReference type="InterPro" id="IPR041685">
    <property type="entry name" value="AAA_GajA/Old/RecF-like"/>
</dbReference>
<comment type="caution">
    <text evidence="2">The sequence shown here is derived from an EMBL/GenBank/DDBJ whole genome shotgun (WGS) entry which is preliminary data.</text>
</comment>
<evidence type="ECO:0000259" key="1">
    <source>
        <dbReference type="Pfam" id="PF13175"/>
    </source>
</evidence>
<dbReference type="InterPro" id="IPR051396">
    <property type="entry name" value="Bact_Antivir_Def_Nuclease"/>
</dbReference>
<name>A0A4S8S1I3_9FLAO</name>
<dbReference type="OrthoDB" id="9810873at2"/>
<dbReference type="Proteomes" id="UP000310406">
    <property type="component" value="Unassembled WGS sequence"/>
</dbReference>
<dbReference type="RefSeq" id="WP_136565077.1">
    <property type="nucleotide sequence ID" value="NZ_SNTZ01000001.1"/>
</dbReference>
<dbReference type="CDD" id="cd00267">
    <property type="entry name" value="ABC_ATPase"/>
    <property type="match status" value="1"/>
</dbReference>
<keyword evidence="3" id="KW-1185">Reference proteome</keyword>
<protein>
    <recommendedName>
        <fullName evidence="1">Endonuclease GajA/Old nuclease/RecF-like AAA domain-containing protein</fullName>
    </recommendedName>
</protein>
<dbReference type="Pfam" id="PF13175">
    <property type="entry name" value="AAA_15"/>
    <property type="match status" value="1"/>
</dbReference>
<evidence type="ECO:0000313" key="3">
    <source>
        <dbReference type="Proteomes" id="UP000310406"/>
    </source>
</evidence>
<dbReference type="PANTHER" id="PTHR43581:SF3">
    <property type="entry name" value="AAA+ ATPASE DOMAIN-CONTAINING PROTEIN"/>
    <property type="match status" value="1"/>
</dbReference>
<organism evidence="2 3">
    <name type="scientific">Flagellimonas alvinocaridis</name>
    <dbReference type="NCBI Taxonomy" id="2530200"/>
    <lineage>
        <taxon>Bacteria</taxon>
        <taxon>Pseudomonadati</taxon>
        <taxon>Bacteroidota</taxon>
        <taxon>Flavobacteriia</taxon>
        <taxon>Flavobacteriales</taxon>
        <taxon>Flavobacteriaceae</taxon>
        <taxon>Flagellimonas</taxon>
    </lineage>
</organism>
<reference evidence="2 3" key="1">
    <citation type="submission" date="2019-03" db="EMBL/GenBank/DDBJ databases">
        <title>Muricauda SCR12 sp.nov, a marine bacterium isolated from Pacific Ocean:the Okinawa trough.</title>
        <authorList>
            <person name="Liu L."/>
        </authorList>
    </citation>
    <scope>NUCLEOTIDE SEQUENCE [LARGE SCALE GENOMIC DNA]</scope>
    <source>
        <strain evidence="2 3">SCR12</strain>
    </source>
</reference>
<proteinExistence type="predicted"/>